<comment type="caution">
    <text evidence="2">The sequence shown here is derived from an EMBL/GenBank/DDBJ whole genome shotgun (WGS) entry which is preliminary data.</text>
</comment>
<organism evidence="2 4">
    <name type="scientific">Holdemania massiliensis</name>
    <dbReference type="NCBI Taxonomy" id="1468449"/>
    <lineage>
        <taxon>Bacteria</taxon>
        <taxon>Bacillati</taxon>
        <taxon>Bacillota</taxon>
        <taxon>Erysipelotrichia</taxon>
        <taxon>Erysipelotrichales</taxon>
        <taxon>Erysipelotrichaceae</taxon>
        <taxon>Holdemania</taxon>
    </lineage>
</organism>
<reference evidence="4 5" key="1">
    <citation type="journal article" date="2019" name="Nat. Med.">
        <title>A library of human gut bacterial isolates paired with longitudinal multiomics data enables mechanistic microbiome research.</title>
        <authorList>
            <person name="Poyet M."/>
            <person name="Groussin M."/>
            <person name="Gibbons S.M."/>
            <person name="Avila-Pacheco J."/>
            <person name="Jiang X."/>
            <person name="Kearney S.M."/>
            <person name="Perrotta A.R."/>
            <person name="Berdy B."/>
            <person name="Zhao S."/>
            <person name="Lieberman T.D."/>
            <person name="Swanson P.K."/>
            <person name="Smith M."/>
            <person name="Roesemann S."/>
            <person name="Alexander J.E."/>
            <person name="Rich S.A."/>
            <person name="Livny J."/>
            <person name="Vlamakis H."/>
            <person name="Clish C."/>
            <person name="Bullock K."/>
            <person name="Deik A."/>
            <person name="Scott J."/>
            <person name="Pierce K.A."/>
            <person name="Xavier R.J."/>
            <person name="Alm E.J."/>
        </authorList>
    </citation>
    <scope>NUCLEOTIDE SEQUENCE [LARGE SCALE GENOMIC DNA]</scope>
    <source>
        <strain evidence="2 4">BIOML-A4</strain>
        <strain evidence="3 5">BIOML-A5</strain>
    </source>
</reference>
<dbReference type="SUPFAM" id="SSF46785">
    <property type="entry name" value="Winged helix' DNA-binding domain"/>
    <property type="match status" value="1"/>
</dbReference>
<dbReference type="Proteomes" id="UP000433575">
    <property type="component" value="Unassembled WGS sequence"/>
</dbReference>
<evidence type="ECO:0000313" key="2">
    <source>
        <dbReference type="EMBL" id="MSA90717.1"/>
    </source>
</evidence>
<dbReference type="InterPro" id="IPR039422">
    <property type="entry name" value="MarR/SlyA-like"/>
</dbReference>
<dbReference type="InterPro" id="IPR036388">
    <property type="entry name" value="WH-like_DNA-bd_sf"/>
</dbReference>
<dbReference type="Pfam" id="PF12802">
    <property type="entry name" value="MarR_2"/>
    <property type="match status" value="1"/>
</dbReference>
<dbReference type="PANTHER" id="PTHR33164:SF43">
    <property type="entry name" value="HTH-TYPE TRANSCRIPTIONAL REPRESSOR YETL"/>
    <property type="match status" value="1"/>
</dbReference>
<keyword evidence="5" id="KW-1185">Reference proteome</keyword>
<proteinExistence type="predicted"/>
<dbReference type="GO" id="GO:0003700">
    <property type="term" value="F:DNA-binding transcription factor activity"/>
    <property type="evidence" value="ECO:0007669"/>
    <property type="project" value="InterPro"/>
</dbReference>
<dbReference type="PANTHER" id="PTHR33164">
    <property type="entry name" value="TRANSCRIPTIONAL REGULATOR, MARR FAMILY"/>
    <property type="match status" value="1"/>
</dbReference>
<evidence type="ECO:0000313" key="3">
    <source>
        <dbReference type="EMBL" id="MSC34447.1"/>
    </source>
</evidence>
<dbReference type="OrthoDB" id="1644269at2"/>
<dbReference type="EMBL" id="WKPI01000035">
    <property type="protein sequence ID" value="MSC34447.1"/>
    <property type="molecule type" value="Genomic_DNA"/>
</dbReference>
<gene>
    <name evidence="3" type="ORF">GKD88_15075</name>
    <name evidence="2" type="ORF">GKE08_15405</name>
</gene>
<dbReference type="RefSeq" id="WP_154240077.1">
    <property type="nucleotide sequence ID" value="NZ_CALJPI010000276.1"/>
</dbReference>
<dbReference type="InterPro" id="IPR000835">
    <property type="entry name" value="HTH_MarR-typ"/>
</dbReference>
<dbReference type="PROSITE" id="PS50995">
    <property type="entry name" value="HTH_MARR_2"/>
    <property type="match status" value="1"/>
</dbReference>
<evidence type="ECO:0000259" key="1">
    <source>
        <dbReference type="PROSITE" id="PS50995"/>
    </source>
</evidence>
<accession>A0A6N7SA43</accession>
<dbReference type="InterPro" id="IPR036390">
    <property type="entry name" value="WH_DNA-bd_sf"/>
</dbReference>
<evidence type="ECO:0000313" key="5">
    <source>
        <dbReference type="Proteomes" id="UP000480929"/>
    </source>
</evidence>
<sequence length="159" mass="18084">MEISDLVQRFSDSPEHQYKAIFSLLMITANRLQTVFDHEIPQVTLKQFMLLTLVCQSEEAMTLTHLGKLLGCSRQNVKKLAEALQRKGFVSLHPSAADSRAAVIEATSAAEEYFNSMGVLFQQRLKQLFADFSDAETEQFFRMMIQFLTSIDNLEGEIQ</sequence>
<dbReference type="Proteomes" id="UP000480929">
    <property type="component" value="Unassembled WGS sequence"/>
</dbReference>
<protein>
    <submittedName>
        <fullName evidence="2">MarR family transcriptional regulator</fullName>
    </submittedName>
</protein>
<feature type="domain" description="HTH marR-type" evidence="1">
    <location>
        <begin position="18"/>
        <end position="149"/>
    </location>
</feature>
<dbReference type="EMBL" id="WKPJ01000033">
    <property type="protein sequence ID" value="MSA90717.1"/>
    <property type="molecule type" value="Genomic_DNA"/>
</dbReference>
<name>A0A6N7SA43_9FIRM</name>
<dbReference type="AlphaFoldDB" id="A0A6N7SA43"/>
<dbReference type="SMART" id="SM00347">
    <property type="entry name" value="HTH_MARR"/>
    <property type="match status" value="1"/>
</dbReference>
<dbReference type="GO" id="GO:0006950">
    <property type="term" value="P:response to stress"/>
    <property type="evidence" value="ECO:0007669"/>
    <property type="project" value="TreeGrafter"/>
</dbReference>
<dbReference type="Gene3D" id="1.10.10.10">
    <property type="entry name" value="Winged helix-like DNA-binding domain superfamily/Winged helix DNA-binding domain"/>
    <property type="match status" value="1"/>
</dbReference>
<evidence type="ECO:0000313" key="4">
    <source>
        <dbReference type="Proteomes" id="UP000433575"/>
    </source>
</evidence>